<sequence length="432" mass="46925">MSADLQELAKLLRDIDDQLVSCMKCGMCQAACPLFAETGREADVARGKIALLENLANEMIEDPKGVKDRLDKCLLCGSCAAACPSGVKVLDIFIKARAIITGYMGLSPAKKAIFRGMLQHPELFNNVVGVASKFQGLFTKPVNDMIGSSCARFMSPLIGDRHFQPLAKEPLHKKYGKVDTAAGKSGIKVALYPGCLVDKIFPRVGDAVMKILEHHGVGVYMPLKQACCGIPAISSGDKQTYDKLVKQNLEVFEKGDFDYLLTPCATCTSTIKKIWPLMAEDYEGALRNRVNLLSDKTMDVNAFLVDVLGVKGIAEPNATAKSITYHDPCHLKKSLGVAAQPRTLLHTNPGYELKEMSESDRCCGMGGSFNIQHYDLSEKIGGHKRDSILATKAQVLATGCPACMMQISDLLSHSDAQIAIKHPVEIYAETLP</sequence>
<dbReference type="InterPro" id="IPR012257">
    <property type="entry name" value="Glc_ox_4Fe-4S"/>
</dbReference>
<dbReference type="SUPFAM" id="SSF46548">
    <property type="entry name" value="alpha-helical ferredoxin"/>
    <property type="match status" value="1"/>
</dbReference>
<dbReference type="PANTHER" id="PTHR32479:SF20">
    <property type="entry name" value="GLYCOLATE OXIDASE IRON-SULFUR SUBUNIT"/>
    <property type="match status" value="1"/>
</dbReference>
<dbReference type="GO" id="GO:0019154">
    <property type="term" value="F:glycolate dehydrogenase activity"/>
    <property type="evidence" value="ECO:0007669"/>
    <property type="project" value="UniProtKB-EC"/>
</dbReference>
<dbReference type="InterPro" id="IPR017896">
    <property type="entry name" value="4Fe4S_Fe-S-bd"/>
</dbReference>
<dbReference type="Pfam" id="PF02754">
    <property type="entry name" value="CCG"/>
    <property type="match status" value="2"/>
</dbReference>
<dbReference type="STRING" id="485915.Dret_1037"/>
<dbReference type="EMBL" id="CP001734">
    <property type="protein sequence ID" value="ACV68325.1"/>
    <property type="molecule type" value="Genomic_DNA"/>
</dbReference>
<keyword evidence="6" id="KW-0813">Transport</keyword>
<protein>
    <recommendedName>
        <fullName evidence="6">Glycolate oxidase iron-sulfur subunit</fullName>
        <ecNumber evidence="6">1.1.99.14</ecNumber>
    </recommendedName>
</protein>
<dbReference type="KEGG" id="drt:Dret_1037"/>
<dbReference type="Gene3D" id="1.10.1060.10">
    <property type="entry name" value="Alpha-helical ferredoxin"/>
    <property type="match status" value="1"/>
</dbReference>
<dbReference type="OrthoDB" id="9770306at2"/>
<comment type="function">
    <text evidence="6">Component of a complex that catalyzes the oxidation of glycolate to glyoxylate.</text>
</comment>
<name>C8X202_DESRD</name>
<keyword evidence="2 6" id="KW-0479">Metal-binding</keyword>
<evidence type="ECO:0000256" key="3">
    <source>
        <dbReference type="ARBA" id="ARBA00022737"/>
    </source>
</evidence>
<comment type="cofactor">
    <cofactor evidence="6">
        <name>[4Fe-4S] cluster</name>
        <dbReference type="ChEBI" id="CHEBI:49883"/>
    </cofactor>
    <text evidence="6">Binds 2 [4Fe-4S] clusters.</text>
</comment>
<evidence type="ECO:0000256" key="2">
    <source>
        <dbReference type="ARBA" id="ARBA00022723"/>
    </source>
</evidence>
<evidence type="ECO:0000256" key="1">
    <source>
        <dbReference type="ARBA" id="ARBA00022485"/>
    </source>
</evidence>
<proteinExistence type="predicted"/>
<evidence type="ECO:0000256" key="6">
    <source>
        <dbReference type="PIRNR" id="PIRNR000139"/>
    </source>
</evidence>
<dbReference type="HOGENOM" id="CLU_023081_0_1_7"/>
<dbReference type="EC" id="1.1.99.14" evidence="6"/>
<feature type="domain" description="4Fe-4S ferredoxin-type" evidence="7">
    <location>
        <begin position="63"/>
        <end position="93"/>
    </location>
</feature>
<dbReference type="PANTHER" id="PTHR32479">
    <property type="entry name" value="GLYCOLATE OXIDASE IRON-SULFUR SUBUNIT"/>
    <property type="match status" value="1"/>
</dbReference>
<dbReference type="AlphaFoldDB" id="C8X202"/>
<keyword evidence="4 6" id="KW-0408">Iron</keyword>
<keyword evidence="5 6" id="KW-0411">Iron-sulfur</keyword>
<feature type="domain" description="4Fe-4S ferredoxin-type" evidence="7">
    <location>
        <begin position="11"/>
        <end position="42"/>
    </location>
</feature>
<dbReference type="PROSITE" id="PS00198">
    <property type="entry name" value="4FE4S_FER_1"/>
    <property type="match status" value="1"/>
</dbReference>
<evidence type="ECO:0000313" key="9">
    <source>
        <dbReference type="Proteomes" id="UP000001052"/>
    </source>
</evidence>
<keyword evidence="3" id="KW-0677">Repeat</keyword>
<evidence type="ECO:0000259" key="7">
    <source>
        <dbReference type="PROSITE" id="PS51379"/>
    </source>
</evidence>
<dbReference type="RefSeq" id="WP_015751476.1">
    <property type="nucleotide sequence ID" value="NC_013223.1"/>
</dbReference>
<evidence type="ECO:0000313" key="8">
    <source>
        <dbReference type="EMBL" id="ACV68325.1"/>
    </source>
</evidence>
<accession>C8X202</accession>
<dbReference type="InterPro" id="IPR009051">
    <property type="entry name" value="Helical_ferredxn"/>
</dbReference>
<organism evidence="8 9">
    <name type="scientific">Desulfohalobium retbaense (strain ATCC 49708 / DSM 5692 / JCM 16813 / HR100)</name>
    <dbReference type="NCBI Taxonomy" id="485915"/>
    <lineage>
        <taxon>Bacteria</taxon>
        <taxon>Pseudomonadati</taxon>
        <taxon>Thermodesulfobacteriota</taxon>
        <taxon>Desulfovibrionia</taxon>
        <taxon>Desulfovibrionales</taxon>
        <taxon>Desulfohalobiaceae</taxon>
        <taxon>Desulfohalobium</taxon>
    </lineage>
</organism>
<dbReference type="Pfam" id="PF13183">
    <property type="entry name" value="Fer4_8"/>
    <property type="match status" value="1"/>
</dbReference>
<dbReference type="PROSITE" id="PS51379">
    <property type="entry name" value="4FE4S_FER_2"/>
    <property type="match status" value="2"/>
</dbReference>
<keyword evidence="9" id="KW-1185">Reference proteome</keyword>
<evidence type="ECO:0000256" key="4">
    <source>
        <dbReference type="ARBA" id="ARBA00023004"/>
    </source>
</evidence>
<keyword evidence="6" id="KW-0249">Electron transport</keyword>
<dbReference type="InterPro" id="IPR017900">
    <property type="entry name" value="4Fe4S_Fe_S_CS"/>
</dbReference>
<dbReference type="GO" id="GO:0051539">
    <property type="term" value="F:4 iron, 4 sulfur cluster binding"/>
    <property type="evidence" value="ECO:0007669"/>
    <property type="project" value="UniProtKB-UniRule"/>
</dbReference>
<dbReference type="eggNOG" id="COG0247">
    <property type="taxonomic scope" value="Bacteria"/>
</dbReference>
<gene>
    <name evidence="8" type="ordered locus">Dret_1037</name>
</gene>
<dbReference type="PIRSF" id="PIRSF000139">
    <property type="entry name" value="Glc_ox_4Fe-4S"/>
    <property type="match status" value="1"/>
</dbReference>
<reference evidence="9" key="1">
    <citation type="submission" date="2009-09" db="EMBL/GenBank/DDBJ databases">
        <title>The complete chromosome of Desulfohalobium retbaense DSM 5692.</title>
        <authorList>
            <consortium name="US DOE Joint Genome Institute (JGI-PGF)"/>
            <person name="Lucas S."/>
            <person name="Copeland A."/>
            <person name="Lapidus A."/>
            <person name="Glavina del Rio T."/>
            <person name="Dalin E."/>
            <person name="Tice H."/>
            <person name="Bruce D."/>
            <person name="Goodwin L."/>
            <person name="Pitluck S."/>
            <person name="Kyrpides N."/>
            <person name="Mavromatis K."/>
            <person name="Ivanova N."/>
            <person name="Mikhailova N."/>
            <person name="Munk A.C."/>
            <person name="Brettin T."/>
            <person name="Detter J.C."/>
            <person name="Han C."/>
            <person name="Tapia R."/>
            <person name="Larimer F."/>
            <person name="Land M."/>
            <person name="Hauser L."/>
            <person name="Markowitz V."/>
            <person name="Cheng J.-F."/>
            <person name="Hugenholtz P."/>
            <person name="Woyke T."/>
            <person name="Wu D."/>
            <person name="Spring S."/>
            <person name="Klenk H.-P."/>
            <person name="Eisen J.A."/>
        </authorList>
    </citation>
    <scope>NUCLEOTIDE SEQUENCE [LARGE SCALE GENOMIC DNA]</scope>
    <source>
        <strain evidence="9">DSM 5692</strain>
    </source>
</reference>
<comment type="catalytic activity">
    <reaction evidence="6">
        <text>glycolate + A = glyoxylate + AH2</text>
        <dbReference type="Rhea" id="RHEA:21264"/>
        <dbReference type="ChEBI" id="CHEBI:13193"/>
        <dbReference type="ChEBI" id="CHEBI:17499"/>
        <dbReference type="ChEBI" id="CHEBI:29805"/>
        <dbReference type="ChEBI" id="CHEBI:36655"/>
        <dbReference type="EC" id="1.1.99.14"/>
    </reaction>
</comment>
<dbReference type="InterPro" id="IPR004017">
    <property type="entry name" value="Cys_rich_dom"/>
</dbReference>
<dbReference type="GO" id="GO:0046872">
    <property type="term" value="F:metal ion binding"/>
    <property type="evidence" value="ECO:0007669"/>
    <property type="project" value="UniProtKB-UniRule"/>
</dbReference>
<evidence type="ECO:0000256" key="5">
    <source>
        <dbReference type="ARBA" id="ARBA00023014"/>
    </source>
</evidence>
<comment type="catalytic activity">
    <reaction evidence="6">
        <text>(R)-lactate + A = pyruvate + AH2</text>
        <dbReference type="Rhea" id="RHEA:15089"/>
        <dbReference type="ChEBI" id="CHEBI:13193"/>
        <dbReference type="ChEBI" id="CHEBI:15361"/>
        <dbReference type="ChEBI" id="CHEBI:16004"/>
        <dbReference type="ChEBI" id="CHEBI:17499"/>
    </reaction>
</comment>
<keyword evidence="1 6" id="KW-0004">4Fe-4S</keyword>
<dbReference type="Proteomes" id="UP000001052">
    <property type="component" value="Chromosome"/>
</dbReference>
<reference evidence="8 9" key="2">
    <citation type="journal article" date="2010" name="Stand. Genomic Sci.">
        <title>Complete genome sequence of Desulfohalobium retbaense type strain (HR(100)).</title>
        <authorList>
            <person name="Spring S."/>
            <person name="Nolan M."/>
            <person name="Lapidus A."/>
            <person name="Glavina Del Rio T."/>
            <person name="Copeland A."/>
            <person name="Tice H."/>
            <person name="Cheng J.F."/>
            <person name="Lucas S."/>
            <person name="Land M."/>
            <person name="Chen F."/>
            <person name="Bruce D."/>
            <person name="Goodwin L."/>
            <person name="Pitluck S."/>
            <person name="Ivanova N."/>
            <person name="Mavromatis K."/>
            <person name="Mikhailova N."/>
            <person name="Pati A."/>
            <person name="Chen A."/>
            <person name="Palaniappan K."/>
            <person name="Hauser L."/>
            <person name="Chang Y.J."/>
            <person name="Jeffries C.D."/>
            <person name="Munk C."/>
            <person name="Kiss H."/>
            <person name="Chain P."/>
            <person name="Han C."/>
            <person name="Brettin T."/>
            <person name="Detter J.C."/>
            <person name="Schuler E."/>
            <person name="Goker M."/>
            <person name="Rohde M."/>
            <person name="Bristow J."/>
            <person name="Eisen J.A."/>
            <person name="Markowitz V."/>
            <person name="Hugenholtz P."/>
            <person name="Kyrpides N.C."/>
            <person name="Klenk H.P."/>
        </authorList>
    </citation>
    <scope>NUCLEOTIDE SEQUENCE [LARGE SCALE GENOMIC DNA]</scope>
    <source>
        <strain evidence="8 9">DSM 5692</strain>
    </source>
</reference>